<dbReference type="SUPFAM" id="SSF143865">
    <property type="entry name" value="CorA soluble domain-like"/>
    <property type="match status" value="1"/>
</dbReference>
<dbReference type="GO" id="GO:0000329">
    <property type="term" value="C:fungal-type vacuole membrane"/>
    <property type="evidence" value="ECO:0007669"/>
    <property type="project" value="TreeGrafter"/>
</dbReference>
<dbReference type="FunFam" id="1.20.58.340:FF:000008">
    <property type="entry name" value="CorA family metal ion transporter"/>
    <property type="match status" value="1"/>
</dbReference>
<evidence type="ECO:0000313" key="10">
    <source>
        <dbReference type="Proteomes" id="UP000189513"/>
    </source>
</evidence>
<evidence type="ECO:0000313" key="9">
    <source>
        <dbReference type="EMBL" id="ONH67499.1"/>
    </source>
</evidence>
<evidence type="ECO:0000256" key="2">
    <source>
        <dbReference type="ARBA" id="ARBA00009765"/>
    </source>
</evidence>
<feature type="compositionally biased region" description="Polar residues" evidence="6">
    <location>
        <begin position="23"/>
        <end position="35"/>
    </location>
</feature>
<feature type="compositionally biased region" description="Low complexity" evidence="6">
    <location>
        <begin position="411"/>
        <end position="424"/>
    </location>
</feature>
<keyword evidence="5 7" id="KW-0472">Membrane</keyword>
<accession>A0A061AZ22</accession>
<feature type="region of interest" description="Disordered" evidence="6">
    <location>
        <begin position="95"/>
        <end position="135"/>
    </location>
</feature>
<evidence type="ECO:0000256" key="7">
    <source>
        <dbReference type="SAM" id="Phobius"/>
    </source>
</evidence>
<dbReference type="EMBL" id="LK052894">
    <property type="protein sequence ID" value="CDR42467.1"/>
    <property type="molecule type" value="Genomic_DNA"/>
</dbReference>
<evidence type="ECO:0000256" key="4">
    <source>
        <dbReference type="ARBA" id="ARBA00022989"/>
    </source>
</evidence>
<feature type="compositionally biased region" description="Basic and acidic residues" evidence="6">
    <location>
        <begin position="195"/>
        <end position="212"/>
    </location>
</feature>
<dbReference type="Gene3D" id="3.30.460.20">
    <property type="entry name" value="CorA soluble domain-like"/>
    <property type="match status" value="1"/>
</dbReference>
<dbReference type="PANTHER" id="PTHR21535">
    <property type="entry name" value="MAGNESIUM AND COBALT TRANSPORT PROTEIN/MITOCHONDRIAL IMPORT INNER MEMBRANE TRANSLOCASE SUBUNIT TIM8"/>
    <property type="match status" value="1"/>
</dbReference>
<reference evidence="10" key="2">
    <citation type="journal article" date="2017" name="Genome Announc.">
        <title>Genome sequences of Cyberlindnera fabianii 65, Pichia kudriavzevii 129, and Saccharomyces cerevisiae 131 isolated from fermented masau fruits in Zimbabwe.</title>
        <authorList>
            <person name="van Rijswijck I.M.H."/>
            <person name="Derks M.F.L."/>
            <person name="Abee T."/>
            <person name="de Ridder D."/>
            <person name="Smid E.J."/>
        </authorList>
    </citation>
    <scope>NUCLEOTIDE SEQUENCE [LARGE SCALE GENOMIC DNA]</scope>
    <source>
        <strain evidence="10">65</strain>
    </source>
</reference>
<sequence length="890" mass="100394">MDSDSEPLLPEDPLSEDPLPSSNSQTRPRQTSRGSQGHVPPSSPPRRRRNTFTRSSFSQSSGSPRALNAGNITAPALYSNDVHGAYLNDVESSRANSLSSTGGFRDLRSYDPRALPSTRRGSFRRLTTTGDTPVLAQNASPSLAERWVQRQSLLQGQPTTHYGSMAHHSGSTRIDMDILERENEIRGGAPASSHSHVDADDFDSKPSTRRNSDASSLDDVCFPLDVLDNIQGPKNWPDLSVLEEFQKEETERLQQEATREMAAANMRYDQKSETGSVDTHSAQVEFSHPIVTKVDTSAAISQPQPLSQHFANQKINETETLNGRLRPPKINPFDKNNRFNKASNAEFLKTINYPPHIINNNPEHFRFTYFREDLDSTVHSPSISGLLQPDQKFADLFDCKEYSKQQMLRPSTSSLQVPSTSSNTASGTPIRNATPAPSDTKASSIDDEVTPFWLDVLNPTEEEMKVISKTFQIHPLTTEDIFLGETREKVELFKDYYFVCFRSFDIVQERKKKNRRRPHLDEDEANAASASSIKKTIWSQFFGNKPFSSKSSSLRSESSSARKRRRQIEREQYQRKSGEKHIPKNDELEPLNVYIIVFRHAVLTFHFAPTPHPVNVRRRARFLREYLTVSADWIAYALIDDITDAFGPMIESIEDEVNQIEDAILRMHPGNDSSDEDSSDDEDDFEMLASSQKSLLRNRKGSVVDGRSIKSVSSSSTRSTSSNVIEWKKKGDLLKRIGESRKRVMALLRLLGSKVDVIKGFAKRCNEQWEVAPRSEIGMYLGDIQDHIVTMVQSLNHYEKLLARSHSNYLAQINIDMTKVNNDTNDVLGKISILGTVVLPMNIVTGMWGMNVIVPGQDYDGLLWFWGIVFGMFVFAFCSYVYMKRLSGLD</sequence>
<dbReference type="GO" id="GO:0010961">
    <property type="term" value="P:intracellular magnesium ion homeostasis"/>
    <property type="evidence" value="ECO:0007669"/>
    <property type="project" value="TreeGrafter"/>
</dbReference>
<feature type="region of interest" description="Disordered" evidence="6">
    <location>
        <begin position="187"/>
        <end position="216"/>
    </location>
</feature>
<comment type="similarity">
    <text evidence="2">Belongs to the CorA metal ion transporter (MIT) (TC 1.A.35) family.</text>
</comment>
<comment type="subcellular location">
    <subcellularLocation>
        <location evidence="1">Membrane</location>
        <topology evidence="1">Multi-pass membrane protein</topology>
    </subcellularLocation>
</comment>
<dbReference type="Proteomes" id="UP000189513">
    <property type="component" value="Unassembled WGS sequence"/>
</dbReference>
<dbReference type="CDD" id="cd12829">
    <property type="entry name" value="Alr1p-like"/>
    <property type="match status" value="1"/>
</dbReference>
<feature type="compositionally biased region" description="Low complexity" evidence="6">
    <location>
        <begin position="52"/>
        <end position="65"/>
    </location>
</feature>
<dbReference type="STRING" id="36022.A0A061AZ22"/>
<keyword evidence="3 7" id="KW-0812">Transmembrane</keyword>
<dbReference type="Gene3D" id="1.20.58.340">
    <property type="entry name" value="Magnesium transport protein CorA, transmembrane region"/>
    <property type="match status" value="2"/>
</dbReference>
<evidence type="ECO:0000256" key="1">
    <source>
        <dbReference type="ARBA" id="ARBA00004141"/>
    </source>
</evidence>
<dbReference type="InterPro" id="IPR045863">
    <property type="entry name" value="CorA_TM1_TM2"/>
</dbReference>
<feature type="compositionally biased region" description="Low complexity" evidence="6">
    <location>
        <begin position="548"/>
        <end position="559"/>
    </location>
</feature>
<keyword evidence="10" id="KW-1185">Reference proteome</keyword>
<feature type="compositionally biased region" description="Polar residues" evidence="6">
    <location>
        <begin position="425"/>
        <end position="443"/>
    </location>
</feature>
<feature type="compositionally biased region" description="Polar residues" evidence="6">
    <location>
        <begin position="125"/>
        <end position="135"/>
    </location>
</feature>
<feature type="compositionally biased region" description="Low complexity" evidence="6">
    <location>
        <begin position="1"/>
        <end position="22"/>
    </location>
</feature>
<feature type="compositionally biased region" description="Basic and acidic residues" evidence="6">
    <location>
        <begin position="568"/>
        <end position="584"/>
    </location>
</feature>
<reference evidence="8" key="1">
    <citation type="journal article" date="2014" name="Genome Announc.">
        <title>Genome sequence of the yeast Cyberlindnera fabianii (Hansenula fabianii).</title>
        <authorList>
            <person name="Freel K.C."/>
            <person name="Sarilar V."/>
            <person name="Neuveglise C."/>
            <person name="Devillers H."/>
            <person name="Friedrich A."/>
            <person name="Schacherer J."/>
        </authorList>
    </citation>
    <scope>NUCLEOTIDE SEQUENCE</scope>
    <source>
        <strain evidence="8">YJS4271</strain>
    </source>
</reference>
<evidence type="ECO:0000256" key="3">
    <source>
        <dbReference type="ARBA" id="ARBA00022692"/>
    </source>
</evidence>
<keyword evidence="4 7" id="KW-1133">Transmembrane helix</keyword>
<dbReference type="OMA" id="DVCFPDY"/>
<dbReference type="InterPro" id="IPR002523">
    <property type="entry name" value="MgTranspt_CorA/ZnTranspt_ZntB"/>
</dbReference>
<reference evidence="9" key="3">
    <citation type="submission" date="2017-01" db="EMBL/GenBank/DDBJ databases">
        <authorList>
            <person name="Mah S.A."/>
            <person name="Swanson W.J."/>
            <person name="Moy G.W."/>
            <person name="Vacquier V.D."/>
        </authorList>
    </citation>
    <scope>NUCLEOTIDE SEQUENCE [LARGE SCALE GENOMIC DNA]</scope>
    <source>
        <strain evidence="9">65</strain>
    </source>
</reference>
<dbReference type="EMBL" id="MPUK01000004">
    <property type="protein sequence ID" value="ONH67499.1"/>
    <property type="molecule type" value="Genomic_DNA"/>
</dbReference>
<dbReference type="SUPFAM" id="SSF144083">
    <property type="entry name" value="Magnesium transport protein CorA, transmembrane region"/>
    <property type="match status" value="1"/>
</dbReference>
<evidence type="ECO:0000256" key="5">
    <source>
        <dbReference type="ARBA" id="ARBA00023136"/>
    </source>
</evidence>
<dbReference type="VEuPathDB" id="FungiDB:BON22_2737"/>
<dbReference type="AlphaFoldDB" id="A0A061AZ22"/>
<dbReference type="GO" id="GO:0015095">
    <property type="term" value="F:magnesium ion transmembrane transporter activity"/>
    <property type="evidence" value="ECO:0007669"/>
    <property type="project" value="InterPro"/>
</dbReference>
<name>A0A061AZ22_CYBFA</name>
<dbReference type="PANTHER" id="PTHR21535:SF51">
    <property type="entry name" value="MANGANESE RESISTANCE PROTEIN MNR2"/>
    <property type="match status" value="1"/>
</dbReference>
<organism evidence="8">
    <name type="scientific">Cyberlindnera fabianii</name>
    <name type="common">Yeast</name>
    <name type="synonym">Hansenula fabianii</name>
    <dbReference type="NCBI Taxonomy" id="36022"/>
    <lineage>
        <taxon>Eukaryota</taxon>
        <taxon>Fungi</taxon>
        <taxon>Dikarya</taxon>
        <taxon>Ascomycota</taxon>
        <taxon>Saccharomycotina</taxon>
        <taxon>Saccharomycetes</taxon>
        <taxon>Phaffomycetales</taxon>
        <taxon>Phaffomycetaceae</taxon>
        <taxon>Cyberlindnera</taxon>
    </lineage>
</organism>
<feature type="transmembrane region" description="Helical" evidence="7">
    <location>
        <begin position="862"/>
        <end position="883"/>
    </location>
</feature>
<evidence type="ECO:0000313" key="8">
    <source>
        <dbReference type="EMBL" id="CDR42467.1"/>
    </source>
</evidence>
<feature type="region of interest" description="Disordered" evidence="6">
    <location>
        <begin position="407"/>
        <end position="444"/>
    </location>
</feature>
<dbReference type="Pfam" id="PF01544">
    <property type="entry name" value="CorA"/>
    <property type="match status" value="3"/>
</dbReference>
<dbReference type="InterPro" id="IPR044089">
    <property type="entry name" value="Alr1-like"/>
</dbReference>
<feature type="transmembrane region" description="Helical" evidence="7">
    <location>
        <begin position="827"/>
        <end position="850"/>
    </location>
</feature>
<protein>
    <submittedName>
        <fullName evidence="8">CYFA0S09e04214g1_1</fullName>
    </submittedName>
    <submittedName>
        <fullName evidence="9">Manganese resistance protein MNR2</fullName>
    </submittedName>
</protein>
<dbReference type="OrthoDB" id="29879at2759"/>
<feature type="region of interest" description="Disordered" evidence="6">
    <location>
        <begin position="1"/>
        <end position="68"/>
    </location>
</feature>
<dbReference type="InterPro" id="IPR045861">
    <property type="entry name" value="CorA_cytoplasmic_dom"/>
</dbReference>
<proteinExistence type="inferred from homology"/>
<gene>
    <name evidence="9" type="ORF">BON22_2737</name>
    <name evidence="8" type="ORF">CYFA0S_09e04214g</name>
</gene>
<evidence type="ECO:0000256" key="6">
    <source>
        <dbReference type="SAM" id="MobiDB-lite"/>
    </source>
</evidence>
<feature type="region of interest" description="Disordered" evidence="6">
    <location>
        <begin position="547"/>
        <end position="584"/>
    </location>
</feature>